<comment type="caution">
    <text evidence="1">The sequence shown here is derived from an EMBL/GenBank/DDBJ whole genome shotgun (WGS) entry which is preliminary data.</text>
</comment>
<evidence type="ECO:0000313" key="1">
    <source>
        <dbReference type="EMBL" id="CAI2200329.1"/>
    </source>
</evidence>
<dbReference type="AlphaFoldDB" id="A0A9W4TCL5"/>
<evidence type="ECO:0000313" key="2">
    <source>
        <dbReference type="Proteomes" id="UP001153678"/>
    </source>
</evidence>
<reference evidence="1" key="1">
    <citation type="submission" date="2022-08" db="EMBL/GenBank/DDBJ databases">
        <authorList>
            <person name="Kallberg Y."/>
            <person name="Tangrot J."/>
            <person name="Rosling A."/>
        </authorList>
    </citation>
    <scope>NUCLEOTIDE SEQUENCE</scope>
    <source>
        <strain evidence="1">Wild A</strain>
    </source>
</reference>
<protein>
    <submittedName>
        <fullName evidence="1">10485_t:CDS:1</fullName>
    </submittedName>
</protein>
<sequence>MSEENRKCAECRKIIESHVKGQKELAKVKREHENNRNNFLGYKNSEEAKKKEEDIKVLEKNIEVKEKQLPEFTCLKNSTCGKDGTAYTKNCSK</sequence>
<dbReference type="EMBL" id="CAMKVN010024043">
    <property type="protein sequence ID" value="CAI2200329.1"/>
    <property type="molecule type" value="Genomic_DNA"/>
</dbReference>
<accession>A0A9W4TCL5</accession>
<gene>
    <name evidence="1" type="ORF">FWILDA_LOCUS19514</name>
</gene>
<dbReference type="Proteomes" id="UP001153678">
    <property type="component" value="Unassembled WGS sequence"/>
</dbReference>
<proteinExistence type="predicted"/>
<feature type="non-terminal residue" evidence="1">
    <location>
        <position position="1"/>
    </location>
</feature>
<organism evidence="1 2">
    <name type="scientific">Funneliformis geosporum</name>
    <dbReference type="NCBI Taxonomy" id="1117311"/>
    <lineage>
        <taxon>Eukaryota</taxon>
        <taxon>Fungi</taxon>
        <taxon>Fungi incertae sedis</taxon>
        <taxon>Mucoromycota</taxon>
        <taxon>Glomeromycotina</taxon>
        <taxon>Glomeromycetes</taxon>
        <taxon>Glomerales</taxon>
        <taxon>Glomeraceae</taxon>
        <taxon>Funneliformis</taxon>
    </lineage>
</organism>
<keyword evidence="2" id="KW-1185">Reference proteome</keyword>
<name>A0A9W4TCL5_9GLOM</name>